<evidence type="ECO:0000259" key="3">
    <source>
        <dbReference type="PROSITE" id="PS51186"/>
    </source>
</evidence>
<accession>A0A840NQM7</accession>
<dbReference type="AlphaFoldDB" id="A0A840NQM7"/>
<keyword evidence="2" id="KW-0012">Acyltransferase</keyword>
<dbReference type="PANTHER" id="PTHR43877">
    <property type="entry name" value="AMINOALKYLPHOSPHONATE N-ACETYLTRANSFERASE-RELATED-RELATED"/>
    <property type="match status" value="1"/>
</dbReference>
<keyword evidence="5" id="KW-1185">Reference proteome</keyword>
<dbReference type="InterPro" id="IPR016181">
    <property type="entry name" value="Acyl_CoA_acyltransferase"/>
</dbReference>
<dbReference type="GO" id="GO:0016747">
    <property type="term" value="F:acyltransferase activity, transferring groups other than amino-acyl groups"/>
    <property type="evidence" value="ECO:0007669"/>
    <property type="project" value="InterPro"/>
</dbReference>
<name>A0A840NQM7_9PSEU</name>
<dbReference type="SUPFAM" id="SSF55729">
    <property type="entry name" value="Acyl-CoA N-acyltransferases (Nat)"/>
    <property type="match status" value="1"/>
</dbReference>
<dbReference type="InterPro" id="IPR000182">
    <property type="entry name" value="GNAT_dom"/>
</dbReference>
<organism evidence="4 5">
    <name type="scientific">Saccharopolyspora gloriosae</name>
    <dbReference type="NCBI Taxonomy" id="455344"/>
    <lineage>
        <taxon>Bacteria</taxon>
        <taxon>Bacillati</taxon>
        <taxon>Actinomycetota</taxon>
        <taxon>Actinomycetes</taxon>
        <taxon>Pseudonocardiales</taxon>
        <taxon>Pseudonocardiaceae</taxon>
        <taxon>Saccharopolyspora</taxon>
    </lineage>
</organism>
<evidence type="ECO:0000313" key="4">
    <source>
        <dbReference type="EMBL" id="MBB5071569.1"/>
    </source>
</evidence>
<comment type="caution">
    <text evidence="4">The sequence shown here is derived from an EMBL/GenBank/DDBJ whole genome shotgun (WGS) entry which is preliminary data.</text>
</comment>
<protein>
    <submittedName>
        <fullName evidence="4">GNAT superfamily N-acetyltransferase</fullName>
    </submittedName>
</protein>
<feature type="domain" description="N-acetyltransferase" evidence="3">
    <location>
        <begin position="1"/>
        <end position="156"/>
    </location>
</feature>
<gene>
    <name evidence="4" type="ORF">BJ969_004657</name>
</gene>
<dbReference type="Pfam" id="PF00583">
    <property type="entry name" value="Acetyltransf_1"/>
    <property type="match status" value="1"/>
</dbReference>
<dbReference type="Proteomes" id="UP000580474">
    <property type="component" value="Unassembled WGS sequence"/>
</dbReference>
<dbReference type="EMBL" id="JACHIV010000001">
    <property type="protein sequence ID" value="MBB5071569.1"/>
    <property type="molecule type" value="Genomic_DNA"/>
</dbReference>
<dbReference type="PROSITE" id="PS51186">
    <property type="entry name" value="GNAT"/>
    <property type="match status" value="1"/>
</dbReference>
<dbReference type="InterPro" id="IPR050832">
    <property type="entry name" value="Bact_Acetyltransf"/>
</dbReference>
<reference evidence="4 5" key="1">
    <citation type="submission" date="2020-08" db="EMBL/GenBank/DDBJ databases">
        <title>Sequencing the genomes of 1000 actinobacteria strains.</title>
        <authorList>
            <person name="Klenk H.-P."/>
        </authorList>
    </citation>
    <scope>NUCLEOTIDE SEQUENCE [LARGE SCALE GENOMIC DNA]</scope>
    <source>
        <strain evidence="4 5">DSM 45582</strain>
    </source>
</reference>
<proteinExistence type="predicted"/>
<dbReference type="PANTHER" id="PTHR43877:SF2">
    <property type="entry name" value="AMINOALKYLPHOSPHONATE N-ACETYLTRANSFERASE-RELATED"/>
    <property type="match status" value="1"/>
</dbReference>
<sequence length="156" mass="17467">MHIEIAEFDHPAVQRLIAEVQQEYVARYGRQDETPIGSEQFRAPHGMFLLGRVEGEPVAIGGWRAYDPAEPEFEDGDVELKRMYVAPRARGRGLARRMLAELEERAVAAGHKRVLLETGDRQPEAIGLYRASGYLDIPAFGPYRDDPASVCFAKAL</sequence>
<keyword evidence="1 4" id="KW-0808">Transferase</keyword>
<evidence type="ECO:0000256" key="2">
    <source>
        <dbReference type="ARBA" id="ARBA00023315"/>
    </source>
</evidence>
<dbReference type="RefSeq" id="WP_184482014.1">
    <property type="nucleotide sequence ID" value="NZ_JACHIV010000001.1"/>
</dbReference>
<dbReference type="Gene3D" id="3.40.630.30">
    <property type="match status" value="1"/>
</dbReference>
<evidence type="ECO:0000313" key="5">
    <source>
        <dbReference type="Proteomes" id="UP000580474"/>
    </source>
</evidence>
<evidence type="ECO:0000256" key="1">
    <source>
        <dbReference type="ARBA" id="ARBA00022679"/>
    </source>
</evidence>